<proteinExistence type="predicted"/>
<keyword evidence="2" id="KW-1185">Reference proteome</keyword>
<name>A0A2N5VR73_9BASI</name>
<comment type="caution">
    <text evidence="1">The sequence shown here is derived from an EMBL/GenBank/DDBJ whole genome shotgun (WGS) entry which is preliminary data.</text>
</comment>
<reference evidence="1 2" key="1">
    <citation type="submission" date="2017-11" db="EMBL/GenBank/DDBJ databases">
        <title>De novo assembly and phasing of dikaryotic genomes from two isolates of Puccinia coronata f. sp. avenae, the causal agent of oat crown rust.</title>
        <authorList>
            <person name="Miller M.E."/>
            <person name="Zhang Y."/>
            <person name="Omidvar V."/>
            <person name="Sperschneider J."/>
            <person name="Schwessinger B."/>
            <person name="Raley C."/>
            <person name="Palmer J.M."/>
            <person name="Garnica D."/>
            <person name="Upadhyaya N."/>
            <person name="Rathjen J."/>
            <person name="Taylor J.M."/>
            <person name="Park R.F."/>
            <person name="Dodds P.N."/>
            <person name="Hirsch C.D."/>
            <person name="Kianian S.F."/>
            <person name="Figueroa M."/>
        </authorList>
    </citation>
    <scope>NUCLEOTIDE SEQUENCE [LARGE SCALE GENOMIC DNA]</scope>
    <source>
        <strain evidence="1">12NC29</strain>
    </source>
</reference>
<gene>
    <name evidence="1" type="ORF">PCANC_10610</name>
</gene>
<organism evidence="1 2">
    <name type="scientific">Puccinia coronata f. sp. avenae</name>
    <dbReference type="NCBI Taxonomy" id="200324"/>
    <lineage>
        <taxon>Eukaryota</taxon>
        <taxon>Fungi</taxon>
        <taxon>Dikarya</taxon>
        <taxon>Basidiomycota</taxon>
        <taxon>Pucciniomycotina</taxon>
        <taxon>Pucciniomycetes</taxon>
        <taxon>Pucciniales</taxon>
        <taxon>Pucciniaceae</taxon>
        <taxon>Puccinia</taxon>
    </lineage>
</organism>
<evidence type="ECO:0000313" key="1">
    <source>
        <dbReference type="EMBL" id="PLW52501.1"/>
    </source>
</evidence>
<dbReference type="EMBL" id="PGCJ01000080">
    <property type="protein sequence ID" value="PLW52501.1"/>
    <property type="molecule type" value="Genomic_DNA"/>
</dbReference>
<dbReference type="Proteomes" id="UP000235388">
    <property type="component" value="Unassembled WGS sequence"/>
</dbReference>
<protein>
    <submittedName>
        <fullName evidence="1">Uncharacterized protein</fullName>
    </submittedName>
</protein>
<sequence>MYKEGTGVLEWNADALSLHHDQLLSKNQCADSFCWSDELSSSFETLWTKSTRRTDRPTSAFMTWSLLRIRPSKLHKFFKIHRQTWKDFGRSGGAALYLGPTFGAWKTRSPGVMVTRWTSISTCVCRSGSKDCGFEPRGEWAFVFAPLGALSFKHETSSNESSLCFRTHKFLRAVAARTPKRYLVREGLENDAGGVPFGIKSPLWLHILMWDLGTNGSASM</sequence>
<evidence type="ECO:0000313" key="2">
    <source>
        <dbReference type="Proteomes" id="UP000235388"/>
    </source>
</evidence>
<accession>A0A2N5VR73</accession>
<dbReference type="AlphaFoldDB" id="A0A2N5VR73"/>